<dbReference type="Gene3D" id="3.40.605.10">
    <property type="entry name" value="Aldehyde Dehydrogenase, Chain A, domain 1"/>
    <property type="match status" value="1"/>
</dbReference>
<gene>
    <name evidence="7" type="ORF">FOZ63_010595</name>
</gene>
<evidence type="ECO:0000313" key="8">
    <source>
        <dbReference type="Proteomes" id="UP000553632"/>
    </source>
</evidence>
<evidence type="ECO:0000256" key="3">
    <source>
        <dbReference type="ARBA" id="ARBA00023027"/>
    </source>
</evidence>
<dbReference type="EMBL" id="JABANO010007974">
    <property type="protein sequence ID" value="KAF4749269.1"/>
    <property type="molecule type" value="Genomic_DNA"/>
</dbReference>
<sequence>MWNTDIEYHIPLSSPWLKQVDLKDAQIPSESREGERFLVLPPNVPERIPVAEAEAGLPIIENFINGANVPSESNWLLKNVNPATGEVDGYVRASVAEDGEAAIEAADEAFRNGPWSKMSRTERAAVLESIADLVAENKEELARLETADTGKPLTVSRNVDISRVEENFRYFAAKLRVQETSSSSLRPGNYTRRSPLGVCVLIAPWNLPLYLMTWKVAPCIASGNTCVCKPTELASSTLAKLVSLIASDSTIGPKLKGVINVVNGRGQDLGDILCTHPSVSAISFTGGTATGRRIASLAAPHLKKVSLELGGKNATIIWKDAPIEGDRMMPTVIRSAFANSGQICLCGSRILVHEDIYDEFASALVSEASKLKVGDPLDPGTTTGPLVSREHAWRVHNFVLWSLHANPEARVLLGGPEKYDGTAFYPITILEGVDHDFVANKEFFGPVVSLHKFSSEEECIGLANASCYGLAGSLWIQDVAVAHRLARDIDTGMLWVNTWMERDLNTPFGGVKQSGMGREGGDYSMSFYTKDKDVTMNLA</sequence>
<dbReference type="InterPro" id="IPR016162">
    <property type="entry name" value="Ald_DH_N"/>
</dbReference>
<dbReference type="InterPro" id="IPR016160">
    <property type="entry name" value="Ald_DH_CS_CYS"/>
</dbReference>
<comment type="caution">
    <text evidence="7">The sequence shown here is derived from an EMBL/GenBank/DDBJ whole genome shotgun (WGS) entry which is preliminary data.</text>
</comment>
<dbReference type="PANTHER" id="PTHR43720:SF2">
    <property type="entry name" value="2-AMINOMUCONIC SEMIALDEHYDE DEHYDROGENASE"/>
    <property type="match status" value="1"/>
</dbReference>
<proteinExistence type="inferred from homology"/>
<evidence type="ECO:0000259" key="6">
    <source>
        <dbReference type="Pfam" id="PF00171"/>
    </source>
</evidence>
<keyword evidence="3" id="KW-0520">NAD</keyword>
<dbReference type="PROSITE" id="PS00070">
    <property type="entry name" value="ALDEHYDE_DEHYDR_CYS"/>
    <property type="match status" value="1"/>
</dbReference>
<organism evidence="7 8">
    <name type="scientific">Perkinsus olseni</name>
    <name type="common">Perkinsus atlanticus</name>
    <dbReference type="NCBI Taxonomy" id="32597"/>
    <lineage>
        <taxon>Eukaryota</taxon>
        <taxon>Sar</taxon>
        <taxon>Alveolata</taxon>
        <taxon>Perkinsozoa</taxon>
        <taxon>Perkinsea</taxon>
        <taxon>Perkinsida</taxon>
        <taxon>Perkinsidae</taxon>
        <taxon>Perkinsus</taxon>
    </lineage>
</organism>
<reference evidence="7 8" key="1">
    <citation type="submission" date="2020-04" db="EMBL/GenBank/DDBJ databases">
        <title>Perkinsus olseni comparative genomics.</title>
        <authorList>
            <person name="Bogema D.R."/>
        </authorList>
    </citation>
    <scope>NUCLEOTIDE SEQUENCE [LARGE SCALE GENOMIC DNA]</scope>
    <source>
        <strain evidence="7 8">ATCC PRA-207</strain>
    </source>
</reference>
<dbReference type="FunFam" id="3.40.605.10:FF:000007">
    <property type="entry name" value="NAD/NADP-dependent betaine aldehyde dehydrogenase"/>
    <property type="match status" value="1"/>
</dbReference>
<dbReference type="InterPro" id="IPR029510">
    <property type="entry name" value="Ald_DH_CS_GLU"/>
</dbReference>
<dbReference type="InterPro" id="IPR016161">
    <property type="entry name" value="Ald_DH/histidinol_DH"/>
</dbReference>
<accession>A0A7J6TV45</accession>
<protein>
    <recommendedName>
        <fullName evidence="6">Aldehyde dehydrogenase domain-containing protein</fullName>
    </recommendedName>
</protein>
<dbReference type="SUPFAM" id="SSF53720">
    <property type="entry name" value="ALDH-like"/>
    <property type="match status" value="1"/>
</dbReference>
<evidence type="ECO:0000313" key="7">
    <source>
        <dbReference type="EMBL" id="KAF4749269.1"/>
    </source>
</evidence>
<dbReference type="AlphaFoldDB" id="A0A7J6TV45"/>
<keyword evidence="8" id="KW-1185">Reference proteome</keyword>
<dbReference type="GO" id="GO:0016620">
    <property type="term" value="F:oxidoreductase activity, acting on the aldehyde or oxo group of donors, NAD or NADP as acceptor"/>
    <property type="evidence" value="ECO:0007669"/>
    <property type="project" value="InterPro"/>
</dbReference>
<evidence type="ECO:0000256" key="5">
    <source>
        <dbReference type="RuleBase" id="RU003345"/>
    </source>
</evidence>
<feature type="active site" evidence="4">
    <location>
        <position position="308"/>
    </location>
</feature>
<dbReference type="Gene3D" id="3.40.309.10">
    <property type="entry name" value="Aldehyde Dehydrogenase, Chain A, domain 2"/>
    <property type="match status" value="1"/>
</dbReference>
<comment type="similarity">
    <text evidence="1 5">Belongs to the aldehyde dehydrogenase family.</text>
</comment>
<keyword evidence="2 5" id="KW-0560">Oxidoreductase</keyword>
<dbReference type="PROSITE" id="PS00687">
    <property type="entry name" value="ALDEHYDE_DEHYDR_GLU"/>
    <property type="match status" value="1"/>
</dbReference>
<dbReference type="InterPro" id="IPR015590">
    <property type="entry name" value="Aldehyde_DH_dom"/>
</dbReference>
<evidence type="ECO:0000256" key="1">
    <source>
        <dbReference type="ARBA" id="ARBA00009986"/>
    </source>
</evidence>
<evidence type="ECO:0000256" key="2">
    <source>
        <dbReference type="ARBA" id="ARBA00023002"/>
    </source>
</evidence>
<name>A0A7J6TV45_PEROL</name>
<dbReference type="InterPro" id="IPR016163">
    <property type="entry name" value="Ald_DH_C"/>
</dbReference>
<dbReference type="PANTHER" id="PTHR43720">
    <property type="entry name" value="2-AMINOMUCONIC SEMIALDEHYDE DEHYDROGENASE"/>
    <property type="match status" value="1"/>
</dbReference>
<dbReference type="Proteomes" id="UP000553632">
    <property type="component" value="Unassembled WGS sequence"/>
</dbReference>
<evidence type="ECO:0000256" key="4">
    <source>
        <dbReference type="PROSITE-ProRule" id="PRU10007"/>
    </source>
</evidence>
<dbReference type="Pfam" id="PF00171">
    <property type="entry name" value="Aldedh"/>
    <property type="match status" value="1"/>
</dbReference>
<feature type="domain" description="Aldehyde dehydrogenase" evidence="6">
    <location>
        <begin position="75"/>
        <end position="534"/>
    </location>
</feature>
<dbReference type="OMA" id="QYDNAGQ"/>